<evidence type="ECO:0000259" key="8">
    <source>
        <dbReference type="Pfam" id="PF02770"/>
    </source>
</evidence>
<dbReference type="Gene3D" id="2.40.110.10">
    <property type="entry name" value="Butyryl-CoA Dehydrogenase, subunit A, domain 2"/>
    <property type="match status" value="1"/>
</dbReference>
<keyword evidence="4 5" id="KW-0274">FAD</keyword>
<evidence type="ECO:0000256" key="1">
    <source>
        <dbReference type="ARBA" id="ARBA00001974"/>
    </source>
</evidence>
<evidence type="ECO:0000313" key="10">
    <source>
        <dbReference type="Proteomes" id="UP000276542"/>
    </source>
</evidence>
<dbReference type="GO" id="GO:0003995">
    <property type="term" value="F:acyl-CoA dehydrogenase activity"/>
    <property type="evidence" value="ECO:0007669"/>
    <property type="project" value="TreeGrafter"/>
</dbReference>
<dbReference type="InterPro" id="IPR046373">
    <property type="entry name" value="Acyl-CoA_Oxase/DH_mid-dom_sf"/>
</dbReference>
<organism evidence="9 10">
    <name type="scientific">Nocardioides cavernaquae</name>
    <dbReference type="NCBI Taxonomy" id="2321396"/>
    <lineage>
        <taxon>Bacteria</taxon>
        <taxon>Bacillati</taxon>
        <taxon>Actinomycetota</taxon>
        <taxon>Actinomycetes</taxon>
        <taxon>Propionibacteriales</taxon>
        <taxon>Nocardioidaceae</taxon>
        <taxon>Nocardioides</taxon>
    </lineage>
</organism>
<keyword evidence="10" id="KW-1185">Reference proteome</keyword>
<dbReference type="InterPro" id="IPR009075">
    <property type="entry name" value="AcylCo_DH/oxidase_C"/>
</dbReference>
<evidence type="ECO:0000256" key="2">
    <source>
        <dbReference type="ARBA" id="ARBA00009347"/>
    </source>
</evidence>
<name>A0A3A5HDI8_9ACTN</name>
<dbReference type="InterPro" id="IPR009100">
    <property type="entry name" value="AcylCoA_DH/oxidase_NM_dom_sf"/>
</dbReference>
<dbReference type="PANTHER" id="PTHR43884:SF12">
    <property type="entry name" value="ISOVALERYL-COA DEHYDROGENASE, MITOCHONDRIAL-RELATED"/>
    <property type="match status" value="1"/>
</dbReference>
<dbReference type="Gene3D" id="1.10.540.10">
    <property type="entry name" value="Acyl-CoA dehydrogenase/oxidase, N-terminal domain"/>
    <property type="match status" value="1"/>
</dbReference>
<feature type="region of interest" description="Disordered" evidence="6">
    <location>
        <begin position="66"/>
        <end position="91"/>
    </location>
</feature>
<keyword evidence="3 5" id="KW-0285">Flavoprotein</keyword>
<feature type="domain" description="Acyl-CoA dehydrogenase/oxidase C-terminal" evidence="7">
    <location>
        <begin position="315"/>
        <end position="444"/>
    </location>
</feature>
<comment type="caution">
    <text evidence="9">The sequence shown here is derived from an EMBL/GenBank/DDBJ whole genome shotgun (WGS) entry which is preliminary data.</text>
</comment>
<sequence>MQERFAIRRAHGLASTERPDPMGRAIAALTAVAGASALDRLHLRKPTERALFLGTRAGFQAIGATTSQAARLRPRRASSGQGKPGGKSGLFDLTPTTDEQLLVDAATEVADGFFRTDAAASDRARKATDLALKSAAAVTGAVTLRAGQPADVRTPMAATLVTEALARGDMGLAVAALATPAVATAVARWGTVGQQRLHLGRLTGHEPVAAALVIAEPRPLFDATELQTTATRQGKRFVLDGEKCGVVRGAEVEVFLVAAMLDGAPRLFLVDADTDGVETIDDPLMGLRAAATSRLVLNGVAVDGTALLGSAEDYLECLTLSRLAWCALAVGTGRAALDHSIEFANAERDGGEPLSHHQGYAFLVSRMAMELEGMRLVTYKAASRATAGLSFTREVGLARRLCVEAGMTIGSDAVQLLGDSALTGDYPVERWFRDLRAVGAMEGAVLV</sequence>
<reference evidence="10" key="1">
    <citation type="submission" date="2018-09" db="EMBL/GenBank/DDBJ databases">
        <authorList>
            <person name="Zhu H."/>
        </authorList>
    </citation>
    <scope>NUCLEOTIDE SEQUENCE [LARGE SCALE GENOMIC DNA]</scope>
    <source>
        <strain evidence="10">K1W22B-1</strain>
    </source>
</reference>
<comment type="similarity">
    <text evidence="2 5">Belongs to the acyl-CoA dehydrogenase family.</text>
</comment>
<dbReference type="AlphaFoldDB" id="A0A3A5HDI8"/>
<dbReference type="Gene3D" id="1.20.140.10">
    <property type="entry name" value="Butyryl-CoA Dehydrogenase, subunit A, domain 3"/>
    <property type="match status" value="1"/>
</dbReference>
<dbReference type="InterPro" id="IPR037069">
    <property type="entry name" value="AcylCoA_DH/ox_N_sf"/>
</dbReference>
<dbReference type="Pfam" id="PF00441">
    <property type="entry name" value="Acyl-CoA_dh_1"/>
    <property type="match status" value="1"/>
</dbReference>
<dbReference type="GO" id="GO:0050660">
    <property type="term" value="F:flavin adenine dinucleotide binding"/>
    <property type="evidence" value="ECO:0007669"/>
    <property type="project" value="InterPro"/>
</dbReference>
<dbReference type="SUPFAM" id="SSF56645">
    <property type="entry name" value="Acyl-CoA dehydrogenase NM domain-like"/>
    <property type="match status" value="1"/>
</dbReference>
<comment type="cofactor">
    <cofactor evidence="1 5">
        <name>FAD</name>
        <dbReference type="ChEBI" id="CHEBI:57692"/>
    </cofactor>
</comment>
<evidence type="ECO:0000259" key="7">
    <source>
        <dbReference type="Pfam" id="PF00441"/>
    </source>
</evidence>
<evidence type="ECO:0000256" key="5">
    <source>
        <dbReference type="RuleBase" id="RU362125"/>
    </source>
</evidence>
<keyword evidence="5" id="KW-0560">Oxidoreductase</keyword>
<evidence type="ECO:0000256" key="3">
    <source>
        <dbReference type="ARBA" id="ARBA00022630"/>
    </source>
</evidence>
<protein>
    <submittedName>
        <fullName evidence="9">Acyl-CoA dehydrogenase</fullName>
    </submittedName>
</protein>
<dbReference type="Pfam" id="PF02770">
    <property type="entry name" value="Acyl-CoA_dh_M"/>
    <property type="match status" value="1"/>
</dbReference>
<evidence type="ECO:0000313" key="9">
    <source>
        <dbReference type="EMBL" id="RJS46037.1"/>
    </source>
</evidence>
<gene>
    <name evidence="9" type="ORF">D4739_07255</name>
</gene>
<proteinExistence type="inferred from homology"/>
<feature type="domain" description="Acyl-CoA oxidase/dehydrogenase middle" evidence="8">
    <location>
        <begin position="211"/>
        <end position="300"/>
    </location>
</feature>
<dbReference type="Proteomes" id="UP000276542">
    <property type="component" value="Unassembled WGS sequence"/>
</dbReference>
<dbReference type="InterPro" id="IPR036250">
    <property type="entry name" value="AcylCo_DH-like_C"/>
</dbReference>
<evidence type="ECO:0000256" key="4">
    <source>
        <dbReference type="ARBA" id="ARBA00022827"/>
    </source>
</evidence>
<dbReference type="OrthoDB" id="142556at2"/>
<dbReference type="InterPro" id="IPR006091">
    <property type="entry name" value="Acyl-CoA_Oxase/DH_mid-dom"/>
</dbReference>
<dbReference type="SUPFAM" id="SSF47203">
    <property type="entry name" value="Acyl-CoA dehydrogenase C-terminal domain-like"/>
    <property type="match status" value="1"/>
</dbReference>
<dbReference type="PANTHER" id="PTHR43884">
    <property type="entry name" value="ACYL-COA DEHYDROGENASE"/>
    <property type="match status" value="1"/>
</dbReference>
<accession>A0A3A5HDI8</accession>
<dbReference type="EMBL" id="QYRP01000002">
    <property type="protein sequence ID" value="RJS46037.1"/>
    <property type="molecule type" value="Genomic_DNA"/>
</dbReference>
<evidence type="ECO:0000256" key="6">
    <source>
        <dbReference type="SAM" id="MobiDB-lite"/>
    </source>
</evidence>